<dbReference type="GeneID" id="81376355"/>
<protein>
    <submittedName>
        <fullName evidence="2">Uncharacterized protein</fullName>
    </submittedName>
</protein>
<feature type="compositionally biased region" description="Polar residues" evidence="1">
    <location>
        <begin position="68"/>
        <end position="78"/>
    </location>
</feature>
<proteinExistence type="predicted"/>
<gene>
    <name evidence="2" type="ORF">N7509_012738</name>
</gene>
<accession>A0A9W9SKY2</accession>
<dbReference type="RefSeq" id="XP_056483405.1">
    <property type="nucleotide sequence ID" value="XM_056637375.1"/>
</dbReference>
<dbReference type="AlphaFoldDB" id="A0A9W9SKY2"/>
<feature type="compositionally biased region" description="Polar residues" evidence="1">
    <location>
        <begin position="32"/>
        <end position="42"/>
    </location>
</feature>
<feature type="region of interest" description="Disordered" evidence="1">
    <location>
        <begin position="32"/>
        <end position="78"/>
    </location>
</feature>
<evidence type="ECO:0000256" key="1">
    <source>
        <dbReference type="SAM" id="MobiDB-lite"/>
    </source>
</evidence>
<dbReference type="OrthoDB" id="4507903at2759"/>
<organism evidence="2 3">
    <name type="scientific">Penicillium cosmopolitanum</name>
    <dbReference type="NCBI Taxonomy" id="1131564"/>
    <lineage>
        <taxon>Eukaryota</taxon>
        <taxon>Fungi</taxon>
        <taxon>Dikarya</taxon>
        <taxon>Ascomycota</taxon>
        <taxon>Pezizomycotina</taxon>
        <taxon>Eurotiomycetes</taxon>
        <taxon>Eurotiomycetidae</taxon>
        <taxon>Eurotiales</taxon>
        <taxon>Aspergillaceae</taxon>
        <taxon>Penicillium</taxon>
    </lineage>
</organism>
<evidence type="ECO:0000313" key="2">
    <source>
        <dbReference type="EMBL" id="KAJ5379619.1"/>
    </source>
</evidence>
<dbReference type="Proteomes" id="UP001147747">
    <property type="component" value="Unassembled WGS sequence"/>
</dbReference>
<reference evidence="2" key="2">
    <citation type="journal article" date="2023" name="IMA Fungus">
        <title>Comparative genomic study of the Penicillium genus elucidates a diverse pangenome and 15 lateral gene transfer events.</title>
        <authorList>
            <person name="Petersen C."/>
            <person name="Sorensen T."/>
            <person name="Nielsen M.R."/>
            <person name="Sondergaard T.E."/>
            <person name="Sorensen J.L."/>
            <person name="Fitzpatrick D.A."/>
            <person name="Frisvad J.C."/>
            <person name="Nielsen K.L."/>
        </authorList>
    </citation>
    <scope>NUCLEOTIDE SEQUENCE</scope>
    <source>
        <strain evidence="2">IBT 29677</strain>
    </source>
</reference>
<sequence length="78" mass="8320">MEEICMAGRISDSSYDGKVEEASVAMKMDAKSMNQLSSSGKAAQQKRGGKAIASLQAAAEQLKKDENNSQGQSLNQPR</sequence>
<reference evidence="2" key="1">
    <citation type="submission" date="2022-12" db="EMBL/GenBank/DDBJ databases">
        <authorList>
            <person name="Petersen C."/>
        </authorList>
    </citation>
    <scope>NUCLEOTIDE SEQUENCE</scope>
    <source>
        <strain evidence="2">IBT 29677</strain>
    </source>
</reference>
<comment type="caution">
    <text evidence="2">The sequence shown here is derived from an EMBL/GenBank/DDBJ whole genome shotgun (WGS) entry which is preliminary data.</text>
</comment>
<dbReference type="EMBL" id="JAPZBU010000011">
    <property type="protein sequence ID" value="KAJ5379619.1"/>
    <property type="molecule type" value="Genomic_DNA"/>
</dbReference>
<keyword evidence="3" id="KW-1185">Reference proteome</keyword>
<name>A0A9W9SKY2_9EURO</name>
<evidence type="ECO:0000313" key="3">
    <source>
        <dbReference type="Proteomes" id="UP001147747"/>
    </source>
</evidence>